<organism evidence="1 2">
    <name type="scientific">Morella rubra</name>
    <name type="common">Chinese bayberry</name>
    <dbReference type="NCBI Taxonomy" id="262757"/>
    <lineage>
        <taxon>Eukaryota</taxon>
        <taxon>Viridiplantae</taxon>
        <taxon>Streptophyta</taxon>
        <taxon>Embryophyta</taxon>
        <taxon>Tracheophyta</taxon>
        <taxon>Spermatophyta</taxon>
        <taxon>Magnoliopsida</taxon>
        <taxon>eudicotyledons</taxon>
        <taxon>Gunneridae</taxon>
        <taxon>Pentapetalae</taxon>
        <taxon>rosids</taxon>
        <taxon>fabids</taxon>
        <taxon>Fagales</taxon>
        <taxon>Myricaceae</taxon>
        <taxon>Morella</taxon>
    </lineage>
</organism>
<dbReference type="OrthoDB" id="116883at2759"/>
<dbReference type="PANTHER" id="PTHR31152">
    <property type="entry name" value="PLAC8 FAMILY PROTEIN"/>
    <property type="match status" value="1"/>
</dbReference>
<dbReference type="EMBL" id="RXIC02000025">
    <property type="protein sequence ID" value="KAB1206119.1"/>
    <property type="molecule type" value="Genomic_DNA"/>
</dbReference>
<protein>
    <submittedName>
        <fullName evidence="1">Uncharacterized protein</fullName>
    </submittedName>
</protein>
<evidence type="ECO:0000313" key="2">
    <source>
        <dbReference type="Proteomes" id="UP000516437"/>
    </source>
</evidence>
<reference evidence="1 2" key="1">
    <citation type="journal article" date="2019" name="Plant Biotechnol. J.">
        <title>The red bayberry genome and genetic basis of sex determination.</title>
        <authorList>
            <person name="Jia H.M."/>
            <person name="Jia H.J."/>
            <person name="Cai Q.L."/>
            <person name="Wang Y."/>
            <person name="Zhao H.B."/>
            <person name="Yang W.F."/>
            <person name="Wang G.Y."/>
            <person name="Li Y.H."/>
            <person name="Zhan D.L."/>
            <person name="Shen Y.T."/>
            <person name="Niu Q.F."/>
            <person name="Chang L."/>
            <person name="Qiu J."/>
            <person name="Zhao L."/>
            <person name="Xie H.B."/>
            <person name="Fu W.Y."/>
            <person name="Jin J."/>
            <person name="Li X.W."/>
            <person name="Jiao Y."/>
            <person name="Zhou C.C."/>
            <person name="Tu T."/>
            <person name="Chai C.Y."/>
            <person name="Gao J.L."/>
            <person name="Fan L.J."/>
            <person name="van de Weg E."/>
            <person name="Wang J.Y."/>
            <person name="Gao Z.S."/>
        </authorList>
    </citation>
    <scope>NUCLEOTIDE SEQUENCE [LARGE SCALE GENOMIC DNA]</scope>
    <source>
        <tissue evidence="1">Leaves</tissue>
    </source>
</reference>
<keyword evidence="2" id="KW-1185">Reference proteome</keyword>
<accession>A0A6A1V0E1</accession>
<dbReference type="Proteomes" id="UP000516437">
    <property type="component" value="Chromosome 7"/>
</dbReference>
<sequence length="264" mass="29238">MLTKLNEDDEASAKFHMQSYVDASAPVLQYIERLFYSRDLFHLISGEIENLSMLGLREKVTALTLLSKSAFCFKASTINSLLAPADETRKKTTSWTAISLREANLVPFILCNVSGFSRSHPTANTIAGCLGGGWLSIKTGFKNLVQLTSKSMYAVRAICPAVVGVEKVSALNCVFALRFSIALEIQWPQHACLSGNDELQEASQRLNCFADLTYCTVCACLQTQHKIEMDKRDGKFEPQPMMGVPPVQHMSHPYMHVAAPKRSL</sequence>
<name>A0A6A1V0E1_9ROSI</name>
<dbReference type="AlphaFoldDB" id="A0A6A1V0E1"/>
<proteinExistence type="predicted"/>
<evidence type="ECO:0000313" key="1">
    <source>
        <dbReference type="EMBL" id="KAB1206119.1"/>
    </source>
</evidence>
<gene>
    <name evidence="1" type="ORF">CJ030_MR7G011672</name>
</gene>
<dbReference type="PANTHER" id="PTHR31152:SF1">
    <property type="entry name" value="PLAC8 FAMILY PROTEIN"/>
    <property type="match status" value="1"/>
</dbReference>
<comment type="caution">
    <text evidence="1">The sequence shown here is derived from an EMBL/GenBank/DDBJ whole genome shotgun (WGS) entry which is preliminary data.</text>
</comment>